<accession>A0A9E7PMZ1</accession>
<dbReference type="Proteomes" id="UP001060368">
    <property type="component" value="Chromosome"/>
</dbReference>
<dbReference type="AlphaFoldDB" id="A0A9E7PMZ1"/>
<protein>
    <submittedName>
        <fullName evidence="1">Uncharacterized protein</fullName>
    </submittedName>
</protein>
<evidence type="ECO:0000313" key="1">
    <source>
        <dbReference type="EMBL" id="UUX93228.1"/>
    </source>
</evidence>
<name>A0A9E7PMZ1_9EURY</name>
<keyword evidence="2" id="KW-1185">Reference proteome</keyword>
<evidence type="ECO:0000313" key="2">
    <source>
        <dbReference type="Proteomes" id="UP001060368"/>
    </source>
</evidence>
<dbReference type="KEGG" id="mend:L6E24_03645"/>
<proteinExistence type="predicted"/>
<gene>
    <name evidence="1" type="ORF">L6E24_03645</name>
</gene>
<reference evidence="1" key="1">
    <citation type="submission" date="2022-04" db="EMBL/GenBank/DDBJ databases">
        <title>Complete genome of Methanoplanus endosymbiosus DSM 3599.</title>
        <authorList>
            <person name="Chen S.-C."/>
            <person name="You Y.-T."/>
            <person name="Zhou Y.-Z."/>
            <person name="Lai M.-C."/>
        </authorList>
    </citation>
    <scope>NUCLEOTIDE SEQUENCE</scope>
    <source>
        <strain evidence="1">DSM 3599</strain>
    </source>
</reference>
<sequence length="63" mass="7243">MNTVLHRCNNKGFHCSNPAEIPKQMIEKFRIKRDVLENLDGLHRLAAEQAIRNGTWILVDGDD</sequence>
<dbReference type="EMBL" id="CP096115">
    <property type="protein sequence ID" value="UUX93228.1"/>
    <property type="molecule type" value="Genomic_DNA"/>
</dbReference>
<dbReference type="RefSeq" id="WP_257743368.1">
    <property type="nucleotide sequence ID" value="NZ_CP096115.1"/>
</dbReference>
<dbReference type="GeneID" id="74306759"/>
<organism evidence="1 2">
    <name type="scientific">Methanoplanus endosymbiosus</name>
    <dbReference type="NCBI Taxonomy" id="33865"/>
    <lineage>
        <taxon>Archaea</taxon>
        <taxon>Methanobacteriati</taxon>
        <taxon>Methanobacteriota</taxon>
        <taxon>Stenosarchaea group</taxon>
        <taxon>Methanomicrobia</taxon>
        <taxon>Methanomicrobiales</taxon>
        <taxon>Methanomicrobiaceae</taxon>
        <taxon>Methanoplanus</taxon>
    </lineage>
</organism>